<dbReference type="Pfam" id="PF07356">
    <property type="entry name" value="DUF1481"/>
    <property type="match status" value="1"/>
</dbReference>
<evidence type="ECO:0000313" key="4">
    <source>
        <dbReference type="Proteomes" id="UP000235533"/>
    </source>
</evidence>
<dbReference type="InterPro" id="IPR010858">
    <property type="entry name" value="DUF1481"/>
</dbReference>
<proteinExistence type="predicted"/>
<reference evidence="3" key="2">
    <citation type="submission" date="2016-07" db="EMBL/GenBank/DDBJ databases">
        <authorList>
            <person name="Wan K."/>
            <person name="Booth B."/>
            <person name="Spirohn K."/>
            <person name="Hao T."/>
            <person name="Hu Y."/>
            <person name="Calderwood M."/>
            <person name="Hill D."/>
            <person name="Mohr S."/>
            <person name="Vidal M."/>
            <person name="Celniker S."/>
            <person name="Perrimon N."/>
        </authorList>
    </citation>
    <scope>NUCLEOTIDE SEQUENCE</scope>
    <source>
        <strain evidence="3">10N.261.48.B5</strain>
    </source>
</reference>
<dbReference type="PROSITE" id="PS51257">
    <property type="entry name" value="PROKAR_LIPOPROTEIN"/>
    <property type="match status" value="1"/>
</dbReference>
<comment type="caution">
    <text evidence="3">The sequence shown here is derived from an EMBL/GenBank/DDBJ whole genome shotgun (WGS) entry which is preliminary data.</text>
</comment>
<reference evidence="4" key="1">
    <citation type="submission" date="2016-07" db="EMBL/GenBank/DDBJ databases">
        <title>Nontailed viruses are major unrecognized killers of bacteria in the ocean.</title>
        <authorList>
            <person name="Kauffman K."/>
            <person name="Hussain F."/>
            <person name="Yang J."/>
            <person name="Arevalo P."/>
            <person name="Brown J."/>
            <person name="Cutler M."/>
            <person name="Kelly L."/>
            <person name="Polz M.F."/>
        </authorList>
    </citation>
    <scope>NUCLEOTIDE SEQUENCE [LARGE SCALE GENOMIC DNA]</scope>
    <source>
        <strain evidence="4">10N.261.48.B5</strain>
    </source>
</reference>
<accession>A0A2N7JUW6</accession>
<dbReference type="RefSeq" id="WP_017073774.1">
    <property type="nucleotide sequence ID" value="NZ_CAWPOP010000006.1"/>
</dbReference>
<dbReference type="EMBL" id="MCZF01000037">
    <property type="protein sequence ID" value="PMM62717.1"/>
    <property type="molecule type" value="Genomic_DNA"/>
</dbReference>
<dbReference type="AlphaFoldDB" id="A0A2N7JUW6"/>
<sequence>MKKTFLLVSLLSTFLIGCSSTSPRTNLEQFETYTGGQVMGDATSFYWVTNKLTQPHTSADYVTMGDYGWYKTDYVWSEDVLREFVREGELRDDSLALVPYRVHVRFNQSGEAVYQQYRIGKKVLPLQSVQLDRYKQEATSVLDVTEKQNDEGLELLQGYWNGKTFQTCSGKQFDDFEFNQTLPNFVINRLSSVESYGAFVGKASLRKLSVAEFLILADENHECVSRPSLLKE</sequence>
<gene>
    <name evidence="3" type="ORF">BCT54_19035</name>
    <name evidence="2" type="ORF">F0234_16240</name>
</gene>
<protein>
    <submittedName>
        <fullName evidence="2">DUF1481 domain-containing protein</fullName>
    </submittedName>
    <submittedName>
        <fullName evidence="3">Peptidylprolyl isomerase</fullName>
    </submittedName>
</protein>
<dbReference type="GO" id="GO:0016853">
    <property type="term" value="F:isomerase activity"/>
    <property type="evidence" value="ECO:0007669"/>
    <property type="project" value="UniProtKB-KW"/>
</dbReference>
<keyword evidence="1" id="KW-0732">Signal</keyword>
<evidence type="ECO:0000313" key="5">
    <source>
        <dbReference type="Proteomes" id="UP000519158"/>
    </source>
</evidence>
<feature type="chain" id="PRO_5036045804" evidence="1">
    <location>
        <begin position="25"/>
        <end position="232"/>
    </location>
</feature>
<name>A0A2N7JUW6_VIBSP</name>
<dbReference type="Proteomes" id="UP000519158">
    <property type="component" value="Unassembled WGS sequence"/>
</dbReference>
<dbReference type="InterPro" id="IPR016872">
    <property type="entry name" value="UCP028160"/>
</dbReference>
<dbReference type="PIRSF" id="PIRSF028160">
    <property type="entry name" value="UCP028160"/>
    <property type="match status" value="1"/>
</dbReference>
<evidence type="ECO:0000313" key="3">
    <source>
        <dbReference type="EMBL" id="PMM62717.1"/>
    </source>
</evidence>
<keyword evidence="3" id="KW-0413">Isomerase</keyword>
<feature type="signal peptide" evidence="1">
    <location>
        <begin position="1"/>
        <end position="24"/>
    </location>
</feature>
<reference evidence="3" key="3">
    <citation type="journal article" date="2018" name="Nature">
        <title>A major lineage of non-tailed dsDNA viruses as unrecognized killers of marine bacteria.</title>
        <authorList>
            <person name="Kauffman K.M."/>
            <person name="Hussain F.A."/>
            <person name="Yang J."/>
            <person name="Arevalo P."/>
            <person name="Brown J.M."/>
            <person name="Chang W.K."/>
            <person name="VanInsberghe D."/>
            <person name="Elsherbini J."/>
            <person name="Sharma R.S."/>
            <person name="Cutler M.B."/>
            <person name="Kelly L."/>
            <person name="Polz M.F."/>
        </authorList>
    </citation>
    <scope>NUCLEOTIDE SEQUENCE</scope>
    <source>
        <strain evidence="3">10N.261.48.B5</strain>
    </source>
</reference>
<organism evidence="3 4">
    <name type="scientific">Vibrio splendidus</name>
    <dbReference type="NCBI Taxonomy" id="29497"/>
    <lineage>
        <taxon>Bacteria</taxon>
        <taxon>Pseudomonadati</taxon>
        <taxon>Pseudomonadota</taxon>
        <taxon>Gammaproteobacteria</taxon>
        <taxon>Vibrionales</taxon>
        <taxon>Vibrionaceae</taxon>
        <taxon>Vibrio</taxon>
    </lineage>
</organism>
<reference evidence="2 5" key="4">
    <citation type="submission" date="2019-09" db="EMBL/GenBank/DDBJ databases">
        <title>Draft genome sequencing and comparative genomics of hatchery-associated Vibrios.</title>
        <authorList>
            <person name="Kehlet-Delgado H."/>
            <person name="Mueller R.S."/>
        </authorList>
    </citation>
    <scope>NUCLEOTIDE SEQUENCE [LARGE SCALE GENOMIC DNA]</scope>
    <source>
        <strain evidence="2 5">99-70-13A3</strain>
    </source>
</reference>
<evidence type="ECO:0000256" key="1">
    <source>
        <dbReference type="SAM" id="SignalP"/>
    </source>
</evidence>
<dbReference type="EMBL" id="VTXL01000014">
    <property type="protein sequence ID" value="NOJ14311.1"/>
    <property type="molecule type" value="Genomic_DNA"/>
</dbReference>
<evidence type="ECO:0000313" key="2">
    <source>
        <dbReference type="EMBL" id="NOJ14311.1"/>
    </source>
</evidence>
<dbReference type="Proteomes" id="UP000235533">
    <property type="component" value="Unassembled WGS sequence"/>
</dbReference>